<evidence type="ECO:0000313" key="15">
    <source>
        <dbReference type="Proteomes" id="UP000318017"/>
    </source>
</evidence>
<keyword evidence="5 13" id="KW-0444">Lipid biosynthesis</keyword>
<dbReference type="KEGG" id="ahel:Q31a_60510"/>
<evidence type="ECO:0000256" key="13">
    <source>
        <dbReference type="HAMAP-Rule" id="MF_00409"/>
    </source>
</evidence>
<evidence type="ECO:0000256" key="3">
    <source>
        <dbReference type="ARBA" id="ARBA00012071"/>
    </source>
</evidence>
<gene>
    <name evidence="13 14" type="primary">lpxK</name>
    <name evidence="14" type="ORF">Q31a_60510</name>
</gene>
<dbReference type="EMBL" id="CP036298">
    <property type="protein sequence ID" value="QDV27658.1"/>
    <property type="molecule type" value="Genomic_DNA"/>
</dbReference>
<keyword evidence="9 13" id="KW-0418">Kinase</keyword>
<comment type="catalytic activity">
    <reaction evidence="13">
        <text>a lipid A disaccharide + ATP = a lipid IVA + ADP + H(+)</text>
        <dbReference type="Rhea" id="RHEA:67840"/>
        <dbReference type="ChEBI" id="CHEBI:15378"/>
        <dbReference type="ChEBI" id="CHEBI:30616"/>
        <dbReference type="ChEBI" id="CHEBI:176343"/>
        <dbReference type="ChEBI" id="CHEBI:176425"/>
        <dbReference type="ChEBI" id="CHEBI:456216"/>
        <dbReference type="EC" id="2.7.1.130"/>
    </reaction>
</comment>
<dbReference type="UniPathway" id="UPA00359">
    <property type="reaction ID" value="UER00482"/>
</dbReference>
<dbReference type="AlphaFoldDB" id="A0A518GGH8"/>
<dbReference type="PANTHER" id="PTHR42724:SF1">
    <property type="entry name" value="TETRAACYLDISACCHARIDE 4'-KINASE, MITOCHONDRIAL-RELATED"/>
    <property type="match status" value="1"/>
</dbReference>
<evidence type="ECO:0000256" key="9">
    <source>
        <dbReference type="ARBA" id="ARBA00022777"/>
    </source>
</evidence>
<comment type="caution">
    <text evidence="13">Lacks conserved residue(s) required for the propagation of feature annotation.</text>
</comment>
<dbReference type="OrthoDB" id="9789797at2"/>
<evidence type="ECO:0000256" key="10">
    <source>
        <dbReference type="ARBA" id="ARBA00022840"/>
    </source>
</evidence>
<keyword evidence="11 13" id="KW-0443">Lipid metabolism</keyword>
<dbReference type="GO" id="GO:0009244">
    <property type="term" value="P:lipopolysaccharide core region biosynthetic process"/>
    <property type="evidence" value="ECO:0007669"/>
    <property type="project" value="TreeGrafter"/>
</dbReference>
<dbReference type="GO" id="GO:0009245">
    <property type="term" value="P:lipid A biosynthetic process"/>
    <property type="evidence" value="ECO:0007669"/>
    <property type="project" value="UniProtKB-UniRule"/>
</dbReference>
<dbReference type="EC" id="2.7.1.130" evidence="3 13"/>
<reference evidence="14 15" key="1">
    <citation type="submission" date="2019-02" db="EMBL/GenBank/DDBJ databases">
        <title>Deep-cultivation of Planctomycetes and their phenomic and genomic characterization uncovers novel biology.</title>
        <authorList>
            <person name="Wiegand S."/>
            <person name="Jogler M."/>
            <person name="Boedeker C."/>
            <person name="Pinto D."/>
            <person name="Vollmers J."/>
            <person name="Rivas-Marin E."/>
            <person name="Kohn T."/>
            <person name="Peeters S.H."/>
            <person name="Heuer A."/>
            <person name="Rast P."/>
            <person name="Oberbeckmann S."/>
            <person name="Bunk B."/>
            <person name="Jeske O."/>
            <person name="Meyerdierks A."/>
            <person name="Storesund J.E."/>
            <person name="Kallscheuer N."/>
            <person name="Luecker S."/>
            <person name="Lage O.M."/>
            <person name="Pohl T."/>
            <person name="Merkel B.J."/>
            <person name="Hornburger P."/>
            <person name="Mueller R.-W."/>
            <person name="Bruemmer F."/>
            <person name="Labrenz M."/>
            <person name="Spormann A.M."/>
            <person name="Op den Camp H."/>
            <person name="Overmann J."/>
            <person name="Amann R."/>
            <person name="Jetten M.S.M."/>
            <person name="Mascher T."/>
            <person name="Medema M.H."/>
            <person name="Devos D.P."/>
            <person name="Kaster A.-K."/>
            <person name="Ovreas L."/>
            <person name="Rohde M."/>
            <person name="Galperin M.Y."/>
            <person name="Jogler C."/>
        </authorList>
    </citation>
    <scope>NUCLEOTIDE SEQUENCE [LARGE SCALE GENOMIC DNA]</scope>
    <source>
        <strain evidence="14 15">Q31a</strain>
    </source>
</reference>
<dbReference type="GO" id="GO:0009029">
    <property type="term" value="F:lipid-A 4'-kinase activity"/>
    <property type="evidence" value="ECO:0007669"/>
    <property type="project" value="UniProtKB-UniRule"/>
</dbReference>
<dbReference type="Proteomes" id="UP000318017">
    <property type="component" value="Chromosome"/>
</dbReference>
<keyword evidence="8 13" id="KW-0547">Nucleotide-binding</keyword>
<sequence>MPDLRQLLTDKNPGIGVILLRWLLRVLSIPYMLFMRGRNWLYASGWKSVYHSSLPVISVGNLSVGGTGKSPVVAWIAKWMRARNVRVAILSRGYGALDSGQNDEALELELQLPDVPHLQHWDRVASAHLAEEELEMELLLLDDGFQHRRISRELDIVLIDATEDAAARWPLPGGILRESMYALRRAQVVMLTRTDQVPAASLRQLSQTVMRIAPQVVLLHAVHQPRELWIYPDQRCPVTDLTGRRVLAFCAIGNPASFFKSVSDLGADVLETRTWPDHHGFEAQDIDAIREWAAGNPQAELLVCTMKDWVKLQVEQIGDIRLAALSIELGITHGAEQLESCLEQVLSQSSKGRV</sequence>
<dbReference type="Pfam" id="PF02606">
    <property type="entry name" value="LpxK"/>
    <property type="match status" value="1"/>
</dbReference>
<evidence type="ECO:0000313" key="14">
    <source>
        <dbReference type="EMBL" id="QDV27658.1"/>
    </source>
</evidence>
<keyword evidence="7 13" id="KW-0808">Transferase</keyword>
<proteinExistence type="inferred from homology"/>
<keyword evidence="15" id="KW-1185">Reference proteome</keyword>
<keyword evidence="6 13" id="KW-0441">Lipid A biosynthesis</keyword>
<dbReference type="SUPFAM" id="SSF52540">
    <property type="entry name" value="P-loop containing nucleoside triphosphate hydrolases"/>
    <property type="match status" value="1"/>
</dbReference>
<dbReference type="RefSeq" id="WP_145085381.1">
    <property type="nucleotide sequence ID" value="NZ_CP036298.1"/>
</dbReference>
<evidence type="ECO:0000256" key="4">
    <source>
        <dbReference type="ARBA" id="ARBA00016436"/>
    </source>
</evidence>
<dbReference type="InterPro" id="IPR003758">
    <property type="entry name" value="LpxK"/>
</dbReference>
<dbReference type="NCBIfam" id="TIGR00682">
    <property type="entry name" value="lpxK"/>
    <property type="match status" value="1"/>
</dbReference>
<comment type="similarity">
    <text evidence="13">Belongs to the LpxK family.</text>
</comment>
<accession>A0A518GGH8</accession>
<dbReference type="HAMAP" id="MF_00409">
    <property type="entry name" value="LpxK"/>
    <property type="match status" value="1"/>
</dbReference>
<protein>
    <recommendedName>
        <fullName evidence="4 13">Tetraacyldisaccharide 4'-kinase</fullName>
        <ecNumber evidence="3 13">2.7.1.130</ecNumber>
    </recommendedName>
    <alternativeName>
        <fullName evidence="12 13">Lipid A 4'-kinase</fullName>
    </alternativeName>
</protein>
<evidence type="ECO:0000256" key="8">
    <source>
        <dbReference type="ARBA" id="ARBA00022741"/>
    </source>
</evidence>
<evidence type="ECO:0000256" key="1">
    <source>
        <dbReference type="ARBA" id="ARBA00002274"/>
    </source>
</evidence>
<comment type="function">
    <text evidence="1 13">Transfers the gamma-phosphate of ATP to the 4'-position of a tetraacyldisaccharide 1-phosphate intermediate (termed DS-1-P) to form tetraacyldisaccharide 1,4'-bis-phosphate (lipid IVA).</text>
</comment>
<name>A0A518GGH8_9BACT</name>
<keyword evidence="10 13" id="KW-0067">ATP-binding</keyword>
<evidence type="ECO:0000256" key="7">
    <source>
        <dbReference type="ARBA" id="ARBA00022679"/>
    </source>
</evidence>
<dbReference type="GO" id="GO:0005886">
    <property type="term" value="C:plasma membrane"/>
    <property type="evidence" value="ECO:0007669"/>
    <property type="project" value="TreeGrafter"/>
</dbReference>
<evidence type="ECO:0000256" key="5">
    <source>
        <dbReference type="ARBA" id="ARBA00022516"/>
    </source>
</evidence>
<evidence type="ECO:0000256" key="6">
    <source>
        <dbReference type="ARBA" id="ARBA00022556"/>
    </source>
</evidence>
<evidence type="ECO:0000256" key="2">
    <source>
        <dbReference type="ARBA" id="ARBA00004870"/>
    </source>
</evidence>
<evidence type="ECO:0000256" key="12">
    <source>
        <dbReference type="ARBA" id="ARBA00029757"/>
    </source>
</evidence>
<comment type="pathway">
    <text evidence="2 13">Glycolipid biosynthesis; lipid IV(A) biosynthesis; lipid IV(A) from (3R)-3-hydroxytetradecanoyl-[acyl-carrier-protein] and UDP-N-acetyl-alpha-D-glucosamine: step 6/6.</text>
</comment>
<organism evidence="14 15">
    <name type="scientific">Aureliella helgolandensis</name>
    <dbReference type="NCBI Taxonomy" id="2527968"/>
    <lineage>
        <taxon>Bacteria</taxon>
        <taxon>Pseudomonadati</taxon>
        <taxon>Planctomycetota</taxon>
        <taxon>Planctomycetia</taxon>
        <taxon>Pirellulales</taxon>
        <taxon>Pirellulaceae</taxon>
        <taxon>Aureliella</taxon>
    </lineage>
</organism>
<evidence type="ECO:0000256" key="11">
    <source>
        <dbReference type="ARBA" id="ARBA00023098"/>
    </source>
</evidence>
<dbReference type="InterPro" id="IPR027417">
    <property type="entry name" value="P-loop_NTPase"/>
</dbReference>
<dbReference type="PANTHER" id="PTHR42724">
    <property type="entry name" value="TETRAACYLDISACCHARIDE 4'-KINASE"/>
    <property type="match status" value="1"/>
</dbReference>
<dbReference type="GO" id="GO:0005524">
    <property type="term" value="F:ATP binding"/>
    <property type="evidence" value="ECO:0007669"/>
    <property type="project" value="UniProtKB-UniRule"/>
</dbReference>